<dbReference type="VEuPathDB" id="FungiDB:KRP22_5413"/>
<dbReference type="InParanoid" id="H3GVH8"/>
<dbReference type="STRING" id="164328.H3GVH8"/>
<dbReference type="AlphaFoldDB" id="H3GVH8"/>
<feature type="compositionally biased region" description="Polar residues" evidence="1">
    <location>
        <begin position="22"/>
        <end position="42"/>
    </location>
</feature>
<organism evidence="2 3">
    <name type="scientific">Phytophthora ramorum</name>
    <name type="common">Sudden oak death agent</name>
    <dbReference type="NCBI Taxonomy" id="164328"/>
    <lineage>
        <taxon>Eukaryota</taxon>
        <taxon>Sar</taxon>
        <taxon>Stramenopiles</taxon>
        <taxon>Oomycota</taxon>
        <taxon>Peronosporomycetes</taxon>
        <taxon>Peronosporales</taxon>
        <taxon>Peronosporaceae</taxon>
        <taxon>Phytophthora</taxon>
    </lineage>
</organism>
<name>H3GVH8_PHYRM</name>
<feature type="region of interest" description="Disordered" evidence="1">
    <location>
        <begin position="127"/>
        <end position="165"/>
    </location>
</feature>
<evidence type="ECO:0000313" key="3">
    <source>
        <dbReference type="Proteomes" id="UP000005238"/>
    </source>
</evidence>
<reference evidence="2" key="2">
    <citation type="submission" date="2015-06" db="UniProtKB">
        <authorList>
            <consortium name="EnsemblProtists"/>
        </authorList>
    </citation>
    <scope>IDENTIFICATION</scope>
    <source>
        <strain evidence="2">Pr102</strain>
    </source>
</reference>
<evidence type="ECO:0000256" key="1">
    <source>
        <dbReference type="SAM" id="MobiDB-lite"/>
    </source>
</evidence>
<dbReference type="HOGENOM" id="CLU_1091841_0_0_1"/>
<feature type="compositionally biased region" description="Acidic residues" evidence="1">
    <location>
        <begin position="1"/>
        <end position="18"/>
    </location>
</feature>
<accession>H3GVH8</accession>
<dbReference type="VEuPathDB" id="FungiDB:KRP23_6035"/>
<dbReference type="Proteomes" id="UP000005238">
    <property type="component" value="Unassembled WGS sequence"/>
</dbReference>
<keyword evidence="3" id="KW-1185">Reference proteome</keyword>
<protein>
    <submittedName>
        <fullName evidence="2">Uncharacterized protein</fullName>
    </submittedName>
</protein>
<evidence type="ECO:0000313" key="2">
    <source>
        <dbReference type="EnsemblProtists" id="Phyra81350"/>
    </source>
</evidence>
<sequence length="262" mass="29431">MSDPDQEDEVYASDDYELESPTRLQETNNSDSVPQQQQQTLRFDSDAFDDDASDAGAVTPLPKTKPKRSRPPRDSNTVNGRHLMDNTPWTYTVSALQVRMLRIPVAESAAIRELRVFATLDKQAAQSKGSRWKQELQSLAGGSPLRSVTKKKSSKGNAQGGGRVEPYRRSGLIEEAKWVRGDGKLQWTFPMEKFRRMKAYAPRIKAFVYGIGEAGVETHSRGQMENLARQEKDGAILSFGWFFLDLRLAGTVAEAAELAFWW</sequence>
<dbReference type="EMBL" id="DS566056">
    <property type="status" value="NOT_ANNOTATED_CDS"/>
    <property type="molecule type" value="Genomic_DNA"/>
</dbReference>
<reference evidence="3" key="1">
    <citation type="journal article" date="2006" name="Science">
        <title>Phytophthora genome sequences uncover evolutionary origins and mechanisms of pathogenesis.</title>
        <authorList>
            <person name="Tyler B.M."/>
            <person name="Tripathy S."/>
            <person name="Zhang X."/>
            <person name="Dehal P."/>
            <person name="Jiang R.H."/>
            <person name="Aerts A."/>
            <person name="Arredondo F.D."/>
            <person name="Baxter L."/>
            <person name="Bensasson D."/>
            <person name="Beynon J.L."/>
            <person name="Chapman J."/>
            <person name="Damasceno C.M."/>
            <person name="Dorrance A.E."/>
            <person name="Dou D."/>
            <person name="Dickerman A.W."/>
            <person name="Dubchak I.L."/>
            <person name="Garbelotto M."/>
            <person name="Gijzen M."/>
            <person name="Gordon S.G."/>
            <person name="Govers F."/>
            <person name="Grunwald N.J."/>
            <person name="Huang W."/>
            <person name="Ivors K.L."/>
            <person name="Jones R.W."/>
            <person name="Kamoun S."/>
            <person name="Krampis K."/>
            <person name="Lamour K.H."/>
            <person name="Lee M.K."/>
            <person name="McDonald W.H."/>
            <person name="Medina M."/>
            <person name="Meijer H.J."/>
            <person name="Nordberg E.K."/>
            <person name="Maclean D.J."/>
            <person name="Ospina-Giraldo M.D."/>
            <person name="Morris P.F."/>
            <person name="Phuntumart V."/>
            <person name="Putnam N.H."/>
            <person name="Rash S."/>
            <person name="Rose J.K."/>
            <person name="Sakihama Y."/>
            <person name="Salamov A.A."/>
            <person name="Savidor A."/>
            <person name="Scheuring C.F."/>
            <person name="Smith B.M."/>
            <person name="Sobral B.W."/>
            <person name="Terry A."/>
            <person name="Torto-Alalibo T.A."/>
            <person name="Win J."/>
            <person name="Xu Z."/>
            <person name="Zhang H."/>
            <person name="Grigoriev I.V."/>
            <person name="Rokhsar D.S."/>
            <person name="Boore J.L."/>
        </authorList>
    </citation>
    <scope>NUCLEOTIDE SEQUENCE [LARGE SCALE GENOMIC DNA]</scope>
    <source>
        <strain evidence="3">Pr102</strain>
    </source>
</reference>
<feature type="region of interest" description="Disordered" evidence="1">
    <location>
        <begin position="1"/>
        <end position="85"/>
    </location>
</feature>
<proteinExistence type="predicted"/>
<dbReference type="eggNOG" id="ENOG502RRVU">
    <property type="taxonomic scope" value="Eukaryota"/>
</dbReference>
<dbReference type="EnsemblProtists" id="Phyra81350">
    <property type="protein sequence ID" value="Phyra81350"/>
    <property type="gene ID" value="Phyra81350"/>
</dbReference>